<dbReference type="NCBIfam" id="TIGR01785">
    <property type="entry name" value="TonB-hemin"/>
    <property type="match status" value="1"/>
</dbReference>
<feature type="domain" description="TonB-dependent receptor plug" evidence="13">
    <location>
        <begin position="49"/>
        <end position="152"/>
    </location>
</feature>
<dbReference type="Pfam" id="PF00593">
    <property type="entry name" value="TonB_dep_Rec_b-barrel"/>
    <property type="match status" value="1"/>
</dbReference>
<dbReference type="InterPro" id="IPR037066">
    <property type="entry name" value="Plug_dom_sf"/>
</dbReference>
<keyword evidence="14" id="KW-0675">Receptor</keyword>
<evidence type="ECO:0000259" key="13">
    <source>
        <dbReference type="Pfam" id="PF07715"/>
    </source>
</evidence>
<feature type="domain" description="TonB-dependent receptor-like beta-barrel" evidence="12">
    <location>
        <begin position="244"/>
        <end position="666"/>
    </location>
</feature>
<evidence type="ECO:0000256" key="7">
    <source>
        <dbReference type="ARBA" id="ARBA00023136"/>
    </source>
</evidence>
<dbReference type="RefSeq" id="WP_289503991.1">
    <property type="nucleotide sequence ID" value="NZ_CP116805.1"/>
</dbReference>
<evidence type="ECO:0000256" key="11">
    <source>
        <dbReference type="SAM" id="SignalP"/>
    </source>
</evidence>
<feature type="chain" id="PRO_5042054935" evidence="11">
    <location>
        <begin position="26"/>
        <end position="695"/>
    </location>
</feature>
<keyword evidence="11" id="KW-0732">Signal</keyword>
<evidence type="ECO:0000256" key="9">
    <source>
        <dbReference type="PROSITE-ProRule" id="PRU01360"/>
    </source>
</evidence>
<dbReference type="AlphaFoldDB" id="A0AAF0BLK7"/>
<evidence type="ECO:0000256" key="6">
    <source>
        <dbReference type="ARBA" id="ARBA00023077"/>
    </source>
</evidence>
<dbReference type="PANTHER" id="PTHR30069">
    <property type="entry name" value="TONB-DEPENDENT OUTER MEMBRANE RECEPTOR"/>
    <property type="match status" value="1"/>
</dbReference>
<protein>
    <submittedName>
        <fullName evidence="14">TonB-dependent receptor</fullName>
    </submittedName>
</protein>
<evidence type="ECO:0000256" key="2">
    <source>
        <dbReference type="ARBA" id="ARBA00009810"/>
    </source>
</evidence>
<dbReference type="InterPro" id="IPR039426">
    <property type="entry name" value="TonB-dep_rcpt-like"/>
</dbReference>
<keyword evidence="7 9" id="KW-0472">Membrane</keyword>
<dbReference type="GO" id="GO:0015232">
    <property type="term" value="F:heme transmembrane transporter activity"/>
    <property type="evidence" value="ECO:0007669"/>
    <property type="project" value="InterPro"/>
</dbReference>
<dbReference type="PANTHER" id="PTHR30069:SF41">
    <property type="entry name" value="HEME_HEMOPEXIN UTILIZATION PROTEIN C"/>
    <property type="match status" value="1"/>
</dbReference>
<dbReference type="Pfam" id="PF07715">
    <property type="entry name" value="Plug"/>
    <property type="match status" value="1"/>
</dbReference>
<dbReference type="InterPro" id="IPR036942">
    <property type="entry name" value="Beta-barrel_TonB_sf"/>
</dbReference>
<organism evidence="14 15">
    <name type="scientific">Gimibacter soli</name>
    <dbReference type="NCBI Taxonomy" id="3024400"/>
    <lineage>
        <taxon>Bacteria</taxon>
        <taxon>Pseudomonadati</taxon>
        <taxon>Pseudomonadota</taxon>
        <taxon>Alphaproteobacteria</taxon>
        <taxon>Kordiimonadales</taxon>
        <taxon>Temperatibacteraceae</taxon>
        <taxon>Gimibacter</taxon>
    </lineage>
</organism>
<keyword evidence="8 9" id="KW-0998">Cell outer membrane</keyword>
<feature type="signal peptide" evidence="11">
    <location>
        <begin position="1"/>
        <end position="25"/>
    </location>
</feature>
<comment type="similarity">
    <text evidence="2 9 10">Belongs to the TonB-dependent receptor family.</text>
</comment>
<dbReference type="InterPro" id="IPR012910">
    <property type="entry name" value="Plug_dom"/>
</dbReference>
<reference evidence="14" key="1">
    <citation type="submission" date="2023-01" db="EMBL/GenBank/DDBJ databases">
        <title>The genome sequence of Kordiimonadaceae bacterium 6D33.</title>
        <authorList>
            <person name="Liu Y."/>
        </authorList>
    </citation>
    <scope>NUCLEOTIDE SEQUENCE</scope>
    <source>
        <strain evidence="14">6D33</strain>
    </source>
</reference>
<gene>
    <name evidence="14" type="ORF">PH603_00675</name>
</gene>
<evidence type="ECO:0000256" key="3">
    <source>
        <dbReference type="ARBA" id="ARBA00022448"/>
    </source>
</evidence>
<dbReference type="InterPro" id="IPR000531">
    <property type="entry name" value="Beta-barrel_TonB"/>
</dbReference>
<evidence type="ECO:0000256" key="1">
    <source>
        <dbReference type="ARBA" id="ARBA00004571"/>
    </source>
</evidence>
<dbReference type="Gene3D" id="2.40.170.20">
    <property type="entry name" value="TonB-dependent receptor, beta-barrel domain"/>
    <property type="match status" value="1"/>
</dbReference>
<dbReference type="Gene3D" id="2.170.130.10">
    <property type="entry name" value="TonB-dependent receptor, plug domain"/>
    <property type="match status" value="1"/>
</dbReference>
<evidence type="ECO:0000256" key="4">
    <source>
        <dbReference type="ARBA" id="ARBA00022452"/>
    </source>
</evidence>
<comment type="subcellular location">
    <subcellularLocation>
        <location evidence="1 9">Cell outer membrane</location>
        <topology evidence="1 9">Multi-pass membrane protein</topology>
    </subcellularLocation>
</comment>
<keyword evidence="4 9" id="KW-1134">Transmembrane beta strand</keyword>
<evidence type="ECO:0000313" key="14">
    <source>
        <dbReference type="EMBL" id="WCL54272.1"/>
    </source>
</evidence>
<evidence type="ECO:0000256" key="8">
    <source>
        <dbReference type="ARBA" id="ARBA00023237"/>
    </source>
</evidence>
<dbReference type="SUPFAM" id="SSF56935">
    <property type="entry name" value="Porins"/>
    <property type="match status" value="1"/>
</dbReference>
<evidence type="ECO:0000313" key="15">
    <source>
        <dbReference type="Proteomes" id="UP001217500"/>
    </source>
</evidence>
<dbReference type="GO" id="GO:0009279">
    <property type="term" value="C:cell outer membrane"/>
    <property type="evidence" value="ECO:0007669"/>
    <property type="project" value="UniProtKB-SubCell"/>
</dbReference>
<dbReference type="EMBL" id="CP116805">
    <property type="protein sequence ID" value="WCL54272.1"/>
    <property type="molecule type" value="Genomic_DNA"/>
</dbReference>
<accession>A0AAF0BLK7</accession>
<proteinExistence type="inferred from homology"/>
<evidence type="ECO:0000256" key="10">
    <source>
        <dbReference type="RuleBase" id="RU003357"/>
    </source>
</evidence>
<dbReference type="GO" id="GO:0015344">
    <property type="term" value="F:siderophore uptake transmembrane transporter activity"/>
    <property type="evidence" value="ECO:0007669"/>
    <property type="project" value="TreeGrafter"/>
</dbReference>
<sequence>MTNRTRTMRLVLLAGVAASAAPAFAADAGGAADMTEISVVATRNPMPAFTVPGSVSVVNKAEIDDMVASSISDIFATVPGLMFDGGPRRNGETPAIRGQAGEGVVVLFDGVRQNFLSGHDGRFFIEPDLLKSAEVVRGGGSALYGSGAVGGVLAFRTVDAADLLKEGETAGYRLATGYQDGSDEWMGSATLFGRSSDGKFDGVASLTKRGSGDIKLGDGTTLPSDDDIGSGLLKGTVKVSEALTASFGWVGYRNDAIEPNNGLGNNTGDLVDKKVRSDTYRANLHLAPVDSQYVDASLVAYVNKARVDEAELDSDREIGRSVTTNGVALDNRSRFKLGEGASITFTYGGEYYEDKQTGTDNTTVDGTRGGVPDAKAKTLGLFMQAEIATSTAIGDFLIIPAVRYDHFKNEAIGSGERPTDKATSPKIGVTWEPVEGFMLYGQYGEAFRAPSFNEIFADDLHFEIPLMPGVVAPNYFVPNPDLAPERSKGWEFGAGVDQANLMTTGDRLTLKGGWFRSDVKDLIDLEVNFAFSPGCFIPGMPGGCNAGTSRNINTSEARLDGIELEGSYDHPRFRIVAAYSTIDGKDLETGDYVGILAPNRLLMTGELKLPEIDARIGTRFDIAGKFDKVADPADARAAYESVDIFFNWAPKGALEGLRIDLRIDNLFDTEVERVFAGVVDPGRNAKVRVSWSGSF</sequence>
<keyword evidence="5 9" id="KW-0812">Transmembrane</keyword>
<keyword evidence="15" id="KW-1185">Reference proteome</keyword>
<evidence type="ECO:0000256" key="5">
    <source>
        <dbReference type="ARBA" id="ARBA00022692"/>
    </source>
</evidence>
<dbReference type="InterPro" id="IPR011276">
    <property type="entry name" value="TonB_haem/Hb_rcpt"/>
</dbReference>
<dbReference type="CDD" id="cd01347">
    <property type="entry name" value="ligand_gated_channel"/>
    <property type="match status" value="1"/>
</dbReference>
<dbReference type="GO" id="GO:0044718">
    <property type="term" value="P:siderophore transmembrane transport"/>
    <property type="evidence" value="ECO:0007669"/>
    <property type="project" value="TreeGrafter"/>
</dbReference>
<name>A0AAF0BLK7_9PROT</name>
<keyword evidence="3 9" id="KW-0813">Transport</keyword>
<keyword evidence="6 10" id="KW-0798">TonB box</keyword>
<evidence type="ECO:0000259" key="12">
    <source>
        <dbReference type="Pfam" id="PF00593"/>
    </source>
</evidence>
<dbReference type="Proteomes" id="UP001217500">
    <property type="component" value="Chromosome"/>
</dbReference>
<dbReference type="KEGG" id="gso:PH603_00675"/>
<dbReference type="PROSITE" id="PS52016">
    <property type="entry name" value="TONB_DEPENDENT_REC_3"/>
    <property type="match status" value="1"/>
</dbReference>